<protein>
    <recommendedName>
        <fullName evidence="10">Cilia- and flagella-associated protein 52</fullName>
    </recommendedName>
</protein>
<dbReference type="CDD" id="cd00200">
    <property type="entry name" value="WD40"/>
    <property type="match status" value="1"/>
</dbReference>
<sequence>AYFAALNLIRRRHVAKNYICSKRRLLLVTGARMAEPLVLNSVIGFGGQIDNGLIVHPDGRTLIYPLGSTIVLRDRTDPRSQEFLQGHSDKVSCLALSRSGKYLATGQITYMGFTADIIIWDLESKQLLHRMALHKVKVQALDFSCDERYLASLGGQDDNALVLWDVQTGNAICGSPTATNFTTCVKFFNNSNDKLVTAGNFNLNVWTYDGVNNKLRPQDASLGTLKRVFKTISIDSSDQCVNCGTTTGDVLQIALERVLFKNTGPAKGNVQMGITASCEAPTGDLLVGGGDGSLQVLRTVPEPSSTNPKLLRKMPALAATKVEGAITSISLADVTSRSFNFYVGTAMCNIYKVTYEPATGRLKEELIQTAHAEKINGLAFPYEFSEVFATCGVGFIRLWHLSTCRELLRVAVPNLECHCIAFTTDGSAILSGWSDGRIRAFGPQSGKIIFTINDAHQKAVTAIASTSDSSKIISGGEEGMVRVWRLGRTSQTLEASMKDHKGSVNCIRVKAADDECVSASSDGSCIIWDLHTYKRRTSLFSNTFFKSVVYHPDESQLVTTGTDRKITYWDAYDGNAIRIIDGSDGDEVNALAVDRDGEAIVSGGGDKLVKLWGYDEGHCYFVGVAHSGAVSGIGVTPDKQRIVSVGTEGGIFIWDYQRPQTQVDI</sequence>
<comment type="caution">
    <text evidence="13">The sequence shown here is derived from an EMBL/GenBank/DDBJ whole genome shotgun (WGS) entry which is preliminary data.</text>
</comment>
<dbReference type="Pfam" id="PF00400">
    <property type="entry name" value="WD40"/>
    <property type="match status" value="5"/>
</dbReference>
<feature type="repeat" description="WD" evidence="11">
    <location>
        <begin position="547"/>
        <end position="579"/>
    </location>
</feature>
<keyword evidence="3" id="KW-0963">Cytoplasm</keyword>
<organism evidence="13 14">
    <name type="scientific">Volvox africanus</name>
    <dbReference type="NCBI Taxonomy" id="51714"/>
    <lineage>
        <taxon>Eukaryota</taxon>
        <taxon>Viridiplantae</taxon>
        <taxon>Chlorophyta</taxon>
        <taxon>core chlorophytes</taxon>
        <taxon>Chlorophyceae</taxon>
        <taxon>CS clade</taxon>
        <taxon>Chlamydomonadales</taxon>
        <taxon>Volvocaceae</taxon>
        <taxon>Volvox</taxon>
    </lineage>
</organism>
<keyword evidence="7" id="KW-0969">Cilium</keyword>
<dbReference type="Gene3D" id="2.130.10.10">
    <property type="entry name" value="YVTN repeat-like/Quinoprotein amine dehydrogenase"/>
    <property type="match status" value="3"/>
</dbReference>
<feature type="non-terminal residue" evidence="13">
    <location>
        <position position="1"/>
    </location>
</feature>
<reference evidence="13 14" key="1">
    <citation type="journal article" date="2023" name="IScience">
        <title>Expanded male sex-determining region conserved during the evolution of homothallism in the green alga Volvox.</title>
        <authorList>
            <person name="Yamamoto K."/>
            <person name="Matsuzaki R."/>
            <person name="Mahakham W."/>
            <person name="Heman W."/>
            <person name="Sekimoto H."/>
            <person name="Kawachi M."/>
            <person name="Minakuchi Y."/>
            <person name="Toyoda A."/>
            <person name="Nozaki H."/>
        </authorList>
    </citation>
    <scope>NUCLEOTIDE SEQUENCE [LARGE SCALE GENOMIC DNA]</scope>
    <source>
        <strain evidence="13 14">NIES-4468</strain>
    </source>
</reference>
<dbReference type="PANTHER" id="PTHR13720:SF14">
    <property type="entry name" value="CILIA- AND FLAGELLA-ASSOCIATED PROTEIN 52"/>
    <property type="match status" value="1"/>
</dbReference>
<evidence type="ECO:0000256" key="2">
    <source>
        <dbReference type="ARBA" id="ARBA00004496"/>
    </source>
</evidence>
<dbReference type="Pfam" id="PF23342">
    <property type="entry name" value="WDR90_beta-prop_4th"/>
    <property type="match status" value="1"/>
</dbReference>
<keyword evidence="4 11" id="KW-0853">WD repeat</keyword>
<comment type="similarity">
    <text evidence="9">Belongs to the CFAP52 family.</text>
</comment>
<evidence type="ECO:0000256" key="4">
    <source>
        <dbReference type="ARBA" id="ARBA00022574"/>
    </source>
</evidence>
<feature type="repeat" description="WD" evidence="11">
    <location>
        <begin position="623"/>
        <end position="664"/>
    </location>
</feature>
<dbReference type="InterPro" id="IPR050630">
    <property type="entry name" value="WD_repeat_EMAP"/>
</dbReference>
<evidence type="ECO:0000256" key="8">
    <source>
        <dbReference type="ARBA" id="ARBA00023273"/>
    </source>
</evidence>
<evidence type="ECO:0000256" key="10">
    <source>
        <dbReference type="ARBA" id="ARBA00029552"/>
    </source>
</evidence>
<evidence type="ECO:0000313" key="13">
    <source>
        <dbReference type="EMBL" id="GLI59089.1"/>
    </source>
</evidence>
<evidence type="ECO:0000256" key="9">
    <source>
        <dbReference type="ARBA" id="ARBA00029456"/>
    </source>
</evidence>
<feature type="repeat" description="WD" evidence="11">
    <location>
        <begin position="581"/>
        <end position="622"/>
    </location>
</feature>
<evidence type="ECO:0000259" key="12">
    <source>
        <dbReference type="Pfam" id="PF23342"/>
    </source>
</evidence>
<dbReference type="SMART" id="SM00320">
    <property type="entry name" value="WD40"/>
    <property type="match status" value="10"/>
</dbReference>
<keyword evidence="5" id="KW-0677">Repeat</keyword>
<evidence type="ECO:0000256" key="1">
    <source>
        <dbReference type="ARBA" id="ARBA00004230"/>
    </source>
</evidence>
<gene>
    <name evidence="13" type="ORF">VaNZ11_000774</name>
</gene>
<comment type="subcellular location">
    <subcellularLocation>
        <location evidence="1">Cell projection</location>
        <location evidence="1">Cilium</location>
        <location evidence="1">Flagellum</location>
    </subcellularLocation>
    <subcellularLocation>
        <location evidence="2">Cytoplasm</location>
    </subcellularLocation>
</comment>
<evidence type="ECO:0000256" key="7">
    <source>
        <dbReference type="ARBA" id="ARBA00023069"/>
    </source>
</evidence>
<dbReference type="EMBL" id="BSDZ01000003">
    <property type="protein sequence ID" value="GLI59089.1"/>
    <property type="molecule type" value="Genomic_DNA"/>
</dbReference>
<dbReference type="PANTHER" id="PTHR13720">
    <property type="entry name" value="WD-40 REPEAT PROTEIN"/>
    <property type="match status" value="1"/>
</dbReference>
<feature type="repeat" description="WD" evidence="11">
    <location>
        <begin position="497"/>
        <end position="538"/>
    </location>
</feature>
<dbReference type="InterPro" id="IPR036322">
    <property type="entry name" value="WD40_repeat_dom_sf"/>
</dbReference>
<dbReference type="Proteomes" id="UP001165090">
    <property type="component" value="Unassembled WGS sequence"/>
</dbReference>
<dbReference type="PROSITE" id="PS00678">
    <property type="entry name" value="WD_REPEATS_1"/>
    <property type="match status" value="1"/>
</dbReference>
<dbReference type="InterPro" id="IPR019775">
    <property type="entry name" value="WD40_repeat_CS"/>
</dbReference>
<evidence type="ECO:0000256" key="5">
    <source>
        <dbReference type="ARBA" id="ARBA00022737"/>
    </source>
</evidence>
<keyword evidence="8" id="KW-0966">Cell projection</keyword>
<keyword evidence="6" id="KW-0282">Flagellum</keyword>
<dbReference type="InterPro" id="IPR055440">
    <property type="entry name" value="Beta-prop_WDR90_4th"/>
</dbReference>
<evidence type="ECO:0000256" key="3">
    <source>
        <dbReference type="ARBA" id="ARBA00022490"/>
    </source>
</evidence>
<dbReference type="InterPro" id="IPR015943">
    <property type="entry name" value="WD40/YVTN_repeat-like_dom_sf"/>
</dbReference>
<dbReference type="SUPFAM" id="SSF50978">
    <property type="entry name" value="WD40 repeat-like"/>
    <property type="match status" value="2"/>
</dbReference>
<dbReference type="PROSITE" id="PS50082">
    <property type="entry name" value="WD_REPEATS_2"/>
    <property type="match status" value="5"/>
</dbReference>
<keyword evidence="14" id="KW-1185">Reference proteome</keyword>
<accession>A0ABQ5RP51</accession>
<dbReference type="InterPro" id="IPR001680">
    <property type="entry name" value="WD40_rpt"/>
</dbReference>
<proteinExistence type="inferred from homology"/>
<evidence type="ECO:0000313" key="14">
    <source>
        <dbReference type="Proteomes" id="UP001165090"/>
    </source>
</evidence>
<evidence type="ECO:0000256" key="6">
    <source>
        <dbReference type="ARBA" id="ARBA00022846"/>
    </source>
</evidence>
<name>A0ABQ5RP51_9CHLO</name>
<feature type="repeat" description="WD" evidence="11">
    <location>
        <begin position="453"/>
        <end position="494"/>
    </location>
</feature>
<evidence type="ECO:0000256" key="11">
    <source>
        <dbReference type="PROSITE-ProRule" id="PRU00221"/>
    </source>
</evidence>
<dbReference type="PROSITE" id="PS50294">
    <property type="entry name" value="WD_REPEATS_REGION"/>
    <property type="match status" value="1"/>
</dbReference>
<feature type="domain" description="WDR90 4th beta-propeller" evidence="12">
    <location>
        <begin position="386"/>
        <end position="541"/>
    </location>
</feature>